<evidence type="ECO:0000313" key="5">
    <source>
        <dbReference type="Proteomes" id="UP001198571"/>
    </source>
</evidence>
<dbReference type="Pfam" id="PF03937">
    <property type="entry name" value="Sdh5"/>
    <property type="match status" value="1"/>
</dbReference>
<gene>
    <name evidence="4" type="ORF">H0485_11625</name>
</gene>
<keyword evidence="5" id="KW-1185">Reference proteome</keyword>
<evidence type="ECO:0000256" key="3">
    <source>
        <dbReference type="ARBA" id="ARBA00023186"/>
    </source>
</evidence>
<dbReference type="Gene3D" id="1.10.150.250">
    <property type="entry name" value="Flavinator of succinate dehydrogenase"/>
    <property type="match status" value="1"/>
</dbReference>
<dbReference type="RefSeq" id="WP_226935712.1">
    <property type="nucleotide sequence ID" value="NZ_JACDXX010000009.1"/>
</dbReference>
<protein>
    <recommendedName>
        <fullName evidence="2">FAD assembly factor SdhE</fullName>
    </recommendedName>
</protein>
<proteinExistence type="inferred from homology"/>
<organism evidence="4 5">
    <name type="scientific">Pseudogemmobacter faecipullorum</name>
    <dbReference type="NCBI Taxonomy" id="2755041"/>
    <lineage>
        <taxon>Bacteria</taxon>
        <taxon>Pseudomonadati</taxon>
        <taxon>Pseudomonadota</taxon>
        <taxon>Alphaproteobacteria</taxon>
        <taxon>Rhodobacterales</taxon>
        <taxon>Paracoccaceae</taxon>
        <taxon>Pseudogemmobacter</taxon>
    </lineage>
</organism>
<reference evidence="4 5" key="1">
    <citation type="submission" date="2020-07" db="EMBL/GenBank/DDBJ databases">
        <title>Pseudogemmobacter sp. nov., isolated from poultry manure in Taiwan.</title>
        <authorList>
            <person name="Lin S.-Y."/>
            <person name="Tang Y.-S."/>
            <person name="Young C.-C."/>
        </authorList>
    </citation>
    <scope>NUCLEOTIDE SEQUENCE [LARGE SCALE GENOMIC DNA]</scope>
    <source>
        <strain evidence="4 5">CC-YST710</strain>
    </source>
</reference>
<dbReference type="Proteomes" id="UP001198571">
    <property type="component" value="Unassembled WGS sequence"/>
</dbReference>
<evidence type="ECO:0000256" key="2">
    <source>
        <dbReference type="ARBA" id="ARBA00019418"/>
    </source>
</evidence>
<evidence type="ECO:0000256" key="1">
    <source>
        <dbReference type="ARBA" id="ARBA00008571"/>
    </source>
</evidence>
<sequence length="103" mass="11682">MSDTTSGLLPGESRDDIDPQARLKRMKMRSWRRGIKEMDMVFGPYADARLDQLDAAALELYDRLLCENDQVLLTWVLGTEQAPDWTAPLLGEIAAFASARLRR</sequence>
<dbReference type="InterPro" id="IPR005631">
    <property type="entry name" value="SDH"/>
</dbReference>
<comment type="caution">
    <text evidence="4">The sequence shown here is derived from an EMBL/GenBank/DDBJ whole genome shotgun (WGS) entry which is preliminary data.</text>
</comment>
<dbReference type="InterPro" id="IPR036714">
    <property type="entry name" value="SDH_sf"/>
</dbReference>
<dbReference type="SUPFAM" id="SSF109910">
    <property type="entry name" value="YgfY-like"/>
    <property type="match status" value="1"/>
</dbReference>
<name>A0ABS8CMN4_9RHOB</name>
<accession>A0ABS8CMN4</accession>
<dbReference type="EMBL" id="JACDXX010000009">
    <property type="protein sequence ID" value="MCB5410644.1"/>
    <property type="molecule type" value="Genomic_DNA"/>
</dbReference>
<comment type="similarity">
    <text evidence="1">Belongs to the SdhE FAD assembly factor family.</text>
</comment>
<dbReference type="PANTHER" id="PTHR12469">
    <property type="entry name" value="PROTEIN EMI5 HOMOLOG, MITOCHONDRIAL"/>
    <property type="match status" value="1"/>
</dbReference>
<evidence type="ECO:0000313" key="4">
    <source>
        <dbReference type="EMBL" id="MCB5410644.1"/>
    </source>
</evidence>
<keyword evidence="3" id="KW-0143">Chaperone</keyword>
<dbReference type="PANTHER" id="PTHR12469:SF2">
    <property type="entry name" value="SUCCINATE DEHYDROGENASE ASSEMBLY FACTOR 2, MITOCHONDRIAL"/>
    <property type="match status" value="1"/>
</dbReference>